<comment type="caution">
    <text evidence="5">The sequence shown here is derived from an EMBL/GenBank/DDBJ whole genome shotgun (WGS) entry which is preliminary data.</text>
</comment>
<dbReference type="Gene3D" id="3.30.70.870">
    <property type="entry name" value="Elongation Factor G (Translational Gtpase), domain 3"/>
    <property type="match status" value="1"/>
</dbReference>
<dbReference type="GO" id="GO:0043022">
    <property type="term" value="F:ribosome binding"/>
    <property type="evidence" value="ECO:0007669"/>
    <property type="project" value="UniProtKB-UniRule"/>
</dbReference>
<keyword evidence="3" id="KW-0699">rRNA-binding</keyword>
<dbReference type="NCBIfam" id="TIGR01394">
    <property type="entry name" value="TypA_BipA"/>
    <property type="match status" value="1"/>
</dbReference>
<dbReference type="Pfam" id="PF03144">
    <property type="entry name" value="GTP_EFTU_D2"/>
    <property type="match status" value="1"/>
</dbReference>
<feature type="binding site" evidence="3">
    <location>
        <begin position="13"/>
        <end position="18"/>
    </location>
    <ligand>
        <name>GTP</name>
        <dbReference type="ChEBI" id="CHEBI:37565"/>
    </ligand>
</feature>
<evidence type="ECO:0000256" key="1">
    <source>
        <dbReference type="ARBA" id="ARBA00023134"/>
    </source>
</evidence>
<dbReference type="HAMAP" id="MF_00849">
    <property type="entry name" value="BipA"/>
    <property type="match status" value="1"/>
</dbReference>
<keyword evidence="3" id="KW-0378">Hydrolase</keyword>
<comment type="catalytic activity">
    <reaction evidence="2 3">
        <text>GTP + H2O = GDP + phosphate + H(+)</text>
        <dbReference type="Rhea" id="RHEA:19669"/>
        <dbReference type="ChEBI" id="CHEBI:15377"/>
        <dbReference type="ChEBI" id="CHEBI:15378"/>
        <dbReference type="ChEBI" id="CHEBI:37565"/>
        <dbReference type="ChEBI" id="CHEBI:43474"/>
        <dbReference type="ChEBI" id="CHEBI:58189"/>
    </reaction>
</comment>
<name>A0AA37QE57_9BACT</name>
<dbReference type="Proteomes" id="UP001161325">
    <property type="component" value="Unassembled WGS sequence"/>
</dbReference>
<keyword evidence="3" id="KW-0547">Nucleotide-binding</keyword>
<comment type="subunit">
    <text evidence="3">Monomer.</text>
</comment>
<dbReference type="InterPro" id="IPR006298">
    <property type="entry name" value="BipA"/>
</dbReference>
<keyword evidence="3" id="KW-0694">RNA-binding</keyword>
<dbReference type="InterPro" id="IPR027417">
    <property type="entry name" value="P-loop_NTPase"/>
</dbReference>
<dbReference type="GO" id="GO:0000027">
    <property type="term" value="P:ribosomal large subunit assembly"/>
    <property type="evidence" value="ECO:0007669"/>
    <property type="project" value="UniProtKB-UniRule"/>
</dbReference>
<keyword evidence="3" id="KW-0820">tRNA-binding</keyword>
<dbReference type="Pfam" id="PF00009">
    <property type="entry name" value="GTP_EFTU"/>
    <property type="match status" value="1"/>
</dbReference>
<dbReference type="PROSITE" id="PS00301">
    <property type="entry name" value="G_TR_1"/>
    <property type="match status" value="1"/>
</dbReference>
<dbReference type="CDD" id="cd03710">
    <property type="entry name" value="BipA_TypA_C"/>
    <property type="match status" value="1"/>
</dbReference>
<evidence type="ECO:0000256" key="2">
    <source>
        <dbReference type="ARBA" id="ARBA00048548"/>
    </source>
</evidence>
<feature type="domain" description="Tr-type G" evidence="4">
    <location>
        <begin position="1"/>
        <end position="198"/>
    </location>
</feature>
<feature type="binding site" evidence="3">
    <location>
        <begin position="127"/>
        <end position="130"/>
    </location>
    <ligand>
        <name>GTP</name>
        <dbReference type="ChEBI" id="CHEBI:37565"/>
    </ligand>
</feature>
<dbReference type="InterPro" id="IPR035647">
    <property type="entry name" value="EFG_III/V"/>
</dbReference>
<dbReference type="Pfam" id="PF00679">
    <property type="entry name" value="EFG_C"/>
    <property type="match status" value="1"/>
</dbReference>
<dbReference type="PANTHER" id="PTHR42908:SF8">
    <property type="entry name" value="TR-TYPE G DOMAIN-CONTAINING PROTEIN"/>
    <property type="match status" value="1"/>
</dbReference>
<dbReference type="AlphaFoldDB" id="A0AA37QE57"/>
<dbReference type="FunFam" id="3.40.50.300:FF:000055">
    <property type="entry name" value="GTP-binding protein TypA"/>
    <property type="match status" value="1"/>
</dbReference>
<dbReference type="InterPro" id="IPR035651">
    <property type="entry name" value="BipA_V"/>
</dbReference>
<dbReference type="InterPro" id="IPR009000">
    <property type="entry name" value="Transl_B-barrel_sf"/>
</dbReference>
<dbReference type="InterPro" id="IPR047041">
    <property type="entry name" value="BipA_GTP-bd_dom"/>
</dbReference>
<dbReference type="GO" id="GO:0000049">
    <property type="term" value="F:tRNA binding"/>
    <property type="evidence" value="ECO:0007669"/>
    <property type="project" value="UniProtKB-KW"/>
</dbReference>
<dbReference type="GO" id="GO:0005525">
    <property type="term" value="F:GTP binding"/>
    <property type="evidence" value="ECO:0007669"/>
    <property type="project" value="UniProtKB-UniRule"/>
</dbReference>
<dbReference type="Gene3D" id="2.40.30.10">
    <property type="entry name" value="Translation factors"/>
    <property type="match status" value="1"/>
</dbReference>
<accession>A0AA37QE57</accession>
<dbReference type="GO" id="GO:0003924">
    <property type="term" value="F:GTPase activity"/>
    <property type="evidence" value="ECO:0007669"/>
    <property type="project" value="UniProtKB-UniRule"/>
</dbReference>
<keyword evidence="1 3" id="KW-0342">GTP-binding</keyword>
<dbReference type="InterPro" id="IPR047043">
    <property type="entry name" value="BipA_III"/>
</dbReference>
<evidence type="ECO:0000313" key="6">
    <source>
        <dbReference type="Proteomes" id="UP001161325"/>
    </source>
</evidence>
<dbReference type="InterPro" id="IPR000795">
    <property type="entry name" value="T_Tr_GTP-bd_dom"/>
</dbReference>
<comment type="subcellular location">
    <subcellularLocation>
        <location evidence="3">Cytoplasm</location>
    </subcellularLocation>
    <text evidence="3">Binds to ribosomes.</text>
</comment>
<dbReference type="Gene3D" id="3.30.70.240">
    <property type="match status" value="1"/>
</dbReference>
<dbReference type="GO" id="GO:0010467">
    <property type="term" value="P:gene expression"/>
    <property type="evidence" value="ECO:0007669"/>
    <property type="project" value="UniProtKB-ARBA"/>
</dbReference>
<evidence type="ECO:0000259" key="4">
    <source>
        <dbReference type="PROSITE" id="PS51722"/>
    </source>
</evidence>
<comment type="function">
    <text evidence="3">A 50S ribosomal subunit assembly protein with GTPase activity, required for 50S subunit assembly at low temperatures, may also play a role in translation. Binds GTP and analogs. Binds the 70S ribosome between the 30S and 50S subunits, in a similar position as ribosome-bound EF-G; it contacts a number of ribosomal proteins, both rRNAs and the A-site tRNA.</text>
</comment>
<comment type="similarity">
    <text evidence="3">Belongs to the TRAFAC class translation factor GTPase superfamily. Classic translation factor GTPase family. BipA subfamily.</text>
</comment>
<keyword evidence="3" id="KW-0690">Ribosome biogenesis</keyword>
<dbReference type="Pfam" id="PF21018">
    <property type="entry name" value="BipA_C"/>
    <property type="match status" value="1"/>
</dbReference>
<reference evidence="5" key="1">
    <citation type="submission" date="2022-08" db="EMBL/GenBank/DDBJ databases">
        <title>Draft genome sequencing of Roseisolibacter agri AW1220.</title>
        <authorList>
            <person name="Tobiishi Y."/>
            <person name="Tonouchi A."/>
        </authorList>
    </citation>
    <scope>NUCLEOTIDE SEQUENCE</scope>
    <source>
        <strain evidence="5">AW1220</strain>
    </source>
</reference>
<dbReference type="SMART" id="SM00838">
    <property type="entry name" value="EFG_C"/>
    <property type="match status" value="1"/>
</dbReference>
<dbReference type="InterPro" id="IPR005225">
    <property type="entry name" value="Small_GTP-bd"/>
</dbReference>
<dbReference type="FunFam" id="3.30.70.870:FF:000003">
    <property type="entry name" value="GTP-binding protein TypA"/>
    <property type="match status" value="1"/>
</dbReference>
<dbReference type="InterPro" id="IPR000640">
    <property type="entry name" value="EFG_V-like"/>
</dbReference>
<dbReference type="CDD" id="cd16263">
    <property type="entry name" value="BipA_III"/>
    <property type="match status" value="1"/>
</dbReference>
<dbReference type="SUPFAM" id="SSF54980">
    <property type="entry name" value="EF-G C-terminal domain-like"/>
    <property type="match status" value="2"/>
</dbReference>
<dbReference type="Gene3D" id="3.40.50.300">
    <property type="entry name" value="P-loop containing nucleotide triphosphate hydrolases"/>
    <property type="match status" value="1"/>
</dbReference>
<dbReference type="InterPro" id="IPR042116">
    <property type="entry name" value="TypA/BipA_C"/>
</dbReference>
<dbReference type="PROSITE" id="PS51722">
    <property type="entry name" value="G_TR_2"/>
    <property type="match status" value="1"/>
</dbReference>
<dbReference type="EMBL" id="BRXS01000007">
    <property type="protein sequence ID" value="GLC28141.1"/>
    <property type="molecule type" value="Genomic_DNA"/>
</dbReference>
<dbReference type="GO" id="GO:1990904">
    <property type="term" value="C:ribonucleoprotein complex"/>
    <property type="evidence" value="ECO:0007669"/>
    <property type="project" value="TreeGrafter"/>
</dbReference>
<dbReference type="GO" id="GO:0019843">
    <property type="term" value="F:rRNA binding"/>
    <property type="evidence" value="ECO:0007669"/>
    <property type="project" value="UniProtKB-KW"/>
</dbReference>
<keyword evidence="3" id="KW-0963">Cytoplasm</keyword>
<dbReference type="RefSeq" id="WP_284352563.1">
    <property type="nucleotide sequence ID" value="NZ_BRXS01000007.1"/>
</dbReference>
<evidence type="ECO:0000256" key="3">
    <source>
        <dbReference type="HAMAP-Rule" id="MF_00849"/>
    </source>
</evidence>
<dbReference type="FunFam" id="3.30.70.240:FF:000002">
    <property type="entry name" value="GTP-binding protein TypA"/>
    <property type="match status" value="1"/>
</dbReference>
<protein>
    <recommendedName>
        <fullName evidence="3">Large ribosomal subunit assembly factor BipA</fullName>
        <ecNumber evidence="3">3.6.5.-</ecNumber>
    </recommendedName>
    <alternativeName>
        <fullName evidence="3">GTP-binding protein BipA</fullName>
    </alternativeName>
</protein>
<dbReference type="CDD" id="cd03691">
    <property type="entry name" value="BipA_TypA_II"/>
    <property type="match status" value="1"/>
</dbReference>
<dbReference type="CDD" id="cd01891">
    <property type="entry name" value="TypA_BipA"/>
    <property type="match status" value="1"/>
</dbReference>
<dbReference type="FunFam" id="2.40.50.250:FF:000001">
    <property type="entry name" value="GTP-binding protein TypA"/>
    <property type="match status" value="1"/>
</dbReference>
<proteinExistence type="inferred from homology"/>
<dbReference type="GO" id="GO:0009409">
    <property type="term" value="P:response to cold"/>
    <property type="evidence" value="ECO:0007669"/>
    <property type="project" value="UniProtKB-ARBA"/>
</dbReference>
<dbReference type="SUPFAM" id="SSF50447">
    <property type="entry name" value="Translation proteins"/>
    <property type="match status" value="1"/>
</dbReference>
<dbReference type="InterPro" id="IPR031157">
    <property type="entry name" value="G_TR_CS"/>
</dbReference>
<keyword evidence="6" id="KW-1185">Reference proteome</keyword>
<dbReference type="GO" id="GO:0005829">
    <property type="term" value="C:cytosol"/>
    <property type="evidence" value="ECO:0007669"/>
    <property type="project" value="TreeGrafter"/>
</dbReference>
<dbReference type="InterPro" id="IPR048876">
    <property type="entry name" value="BipA_C"/>
</dbReference>
<sequence>MQIRNIAIIAHVDHGKTTLVDKMLRQGGAFRDNQVVQERVMDSNPLERERGITILAKNTSVRWKDEYKINIVDTPGHADFGGEVERILRMVDGVLLVVDAFDGPMPQTRFVLGKALALGRTPIVVINKIDRPGADPFRVHDEVLSLFIELEATEAQLEAPVVYASAKEGVSTLDLDKTPVDLEPLFETIVKTVPAPPSEVDQPFQMLTSTIDYSPYLGRLAIGRIERGTVKVGDSVLLIPLEPTRQPERSRVTKLYGYEGLERVEIETASAGEVVALAGLEGVEIGATITDVDHPERLEGISVEEPTISVDFMVNNSPFSGKEGKFVTSRQVRDRLFKELERNVALRVEETDSTDAWQVSGRGELHLSILMETMRREGYEFQVSRPRVILKTGVDGERLEPYEELTIDVPEDYLGPVMEKLGQRRAEMLEMKNPGQGLVRLLYKIPARGLFGYRSEFLTDTRGTGIMHHSFLEYGPWAGPLTGRSRGVLVSMENGVVVAFALASLQERSTLFVSPGDAVYEGMVVGENSRPGDMDVNPSKEKKLTNIRTKSTDENIQLEPPRALTLESALEYIEDDELIEVTPQSIRLRKRLLSESDRKRVSREAKRERERAAL</sequence>
<evidence type="ECO:0000313" key="5">
    <source>
        <dbReference type="EMBL" id="GLC28141.1"/>
    </source>
</evidence>
<dbReference type="Gene3D" id="2.40.50.250">
    <property type="entry name" value="bipa protein"/>
    <property type="match status" value="1"/>
</dbReference>
<gene>
    <name evidence="3" type="primary">bipA</name>
    <name evidence="5" type="ORF">rosag_46540</name>
</gene>
<dbReference type="EC" id="3.6.5.-" evidence="3"/>
<dbReference type="FunFam" id="2.40.30.10:FF:000016">
    <property type="entry name" value="GTP-binding protein TypA"/>
    <property type="match status" value="1"/>
</dbReference>
<dbReference type="SUPFAM" id="SSF52540">
    <property type="entry name" value="P-loop containing nucleoside triphosphate hydrolases"/>
    <property type="match status" value="1"/>
</dbReference>
<dbReference type="NCBIfam" id="TIGR00231">
    <property type="entry name" value="small_GTP"/>
    <property type="match status" value="1"/>
</dbReference>
<dbReference type="PANTHER" id="PTHR42908">
    <property type="entry name" value="TRANSLATION ELONGATION FACTOR-RELATED"/>
    <property type="match status" value="1"/>
</dbReference>
<organism evidence="5 6">
    <name type="scientific">Roseisolibacter agri</name>
    <dbReference type="NCBI Taxonomy" id="2014610"/>
    <lineage>
        <taxon>Bacteria</taxon>
        <taxon>Pseudomonadati</taxon>
        <taxon>Gemmatimonadota</taxon>
        <taxon>Gemmatimonadia</taxon>
        <taxon>Gemmatimonadales</taxon>
        <taxon>Gemmatimonadaceae</taxon>
        <taxon>Roseisolibacter</taxon>
    </lineage>
</organism>
<dbReference type="InterPro" id="IPR047042">
    <property type="entry name" value="BipA_II"/>
</dbReference>
<dbReference type="PRINTS" id="PR00315">
    <property type="entry name" value="ELONGATNFCT"/>
</dbReference>
<dbReference type="InterPro" id="IPR004161">
    <property type="entry name" value="EFTu-like_2"/>
</dbReference>